<dbReference type="OrthoDB" id="3695826at2"/>
<dbReference type="RefSeq" id="WP_132510264.1">
    <property type="nucleotide sequence ID" value="NZ_SMKP01000054.1"/>
</dbReference>
<accession>A0A4R4WR56</accession>
<dbReference type="AlphaFoldDB" id="A0A4R4WR56"/>
<evidence type="ECO:0000256" key="1">
    <source>
        <dbReference type="SAM" id="SignalP"/>
    </source>
</evidence>
<protein>
    <recommendedName>
        <fullName evidence="4">YtkA-like domain-containing protein</fullName>
    </recommendedName>
</protein>
<name>A0A4R4WR56_9ACTN</name>
<feature type="chain" id="PRO_5020387223" description="YtkA-like domain-containing protein" evidence="1">
    <location>
        <begin position="28"/>
        <end position="135"/>
    </location>
</feature>
<comment type="caution">
    <text evidence="2">The sequence shown here is derived from an EMBL/GenBank/DDBJ whole genome shotgun (WGS) entry which is preliminary data.</text>
</comment>
<evidence type="ECO:0000313" key="2">
    <source>
        <dbReference type="EMBL" id="TDD19685.1"/>
    </source>
</evidence>
<keyword evidence="3" id="KW-1185">Reference proteome</keyword>
<dbReference type="EMBL" id="SMKP01000054">
    <property type="protein sequence ID" value="TDD19685.1"/>
    <property type="molecule type" value="Genomic_DNA"/>
</dbReference>
<feature type="signal peptide" evidence="1">
    <location>
        <begin position="1"/>
        <end position="27"/>
    </location>
</feature>
<sequence length="135" mass="13917">MKRWHAVAAATLVAAVAALFVAGRSTAAPPVGLTTTGTRYAATVLIADPAPGQVTVEVKVSKGEADTVALSAVMAEMGHSTPELPATEREPGRFVAVGELSSMSGVWELSIRLDGPAGEEQLAVRTLITRAASHR</sequence>
<evidence type="ECO:0008006" key="4">
    <source>
        <dbReference type="Google" id="ProtNLM"/>
    </source>
</evidence>
<organism evidence="2 3">
    <name type="scientific">Nonomuraea diastatica</name>
    <dbReference type="NCBI Taxonomy" id="1848329"/>
    <lineage>
        <taxon>Bacteria</taxon>
        <taxon>Bacillati</taxon>
        <taxon>Actinomycetota</taxon>
        <taxon>Actinomycetes</taxon>
        <taxon>Streptosporangiales</taxon>
        <taxon>Streptosporangiaceae</taxon>
        <taxon>Nonomuraea</taxon>
    </lineage>
</organism>
<proteinExistence type="predicted"/>
<dbReference type="Proteomes" id="UP000294543">
    <property type="component" value="Unassembled WGS sequence"/>
</dbReference>
<evidence type="ECO:0000313" key="3">
    <source>
        <dbReference type="Proteomes" id="UP000294543"/>
    </source>
</evidence>
<gene>
    <name evidence="2" type="ORF">E1294_20045</name>
</gene>
<reference evidence="2 3" key="1">
    <citation type="submission" date="2019-03" db="EMBL/GenBank/DDBJ databases">
        <title>Draft genome sequences of novel Actinobacteria.</title>
        <authorList>
            <person name="Sahin N."/>
            <person name="Ay H."/>
            <person name="Saygin H."/>
        </authorList>
    </citation>
    <scope>NUCLEOTIDE SEQUENCE [LARGE SCALE GENOMIC DNA]</scope>
    <source>
        <strain evidence="2 3">KC712</strain>
    </source>
</reference>
<keyword evidence="1" id="KW-0732">Signal</keyword>